<dbReference type="Proteomes" id="UP000018896">
    <property type="component" value="Unassembled WGS sequence"/>
</dbReference>
<sequence>MTLVCCTLTDEFSLISGDTHVSNENGTSRTDRKIFKYDDMLIGGAGSGGIITLIPQLMTNYQKGTAESHMQAVANIFKSSGEKVNESRYSQLLYVSKNTSGPFLGVVDTRGDHQILRKDHNQPFIIWKGIGEPDVELLKSCCLPQLLRNFNLDTAKNIHQEYITKVSRQTNSVNDRVIHEDLSY</sequence>
<dbReference type="RefSeq" id="WP_035665090.1">
    <property type="nucleotide sequence ID" value="NZ_BAUV01000020.1"/>
</dbReference>
<protein>
    <submittedName>
        <fullName evidence="1">Uncharacterized protein</fullName>
    </submittedName>
</protein>
<name>W4QWB2_HALA3</name>
<reference evidence="1 2" key="1">
    <citation type="journal article" date="2014" name="Genome Announc.">
        <title>Draft Genome Sequences of Three Alkaliphilic Bacillus Strains, Bacillus wakoensis JCM 9140T, Bacillus akibai JCM 9157T, and Bacillus hemicellulosilyticus JCM 9152T.</title>
        <authorList>
            <person name="Yuki M."/>
            <person name="Oshima K."/>
            <person name="Suda W."/>
            <person name="Oshida Y."/>
            <person name="Kitamura K."/>
            <person name="Iida T."/>
            <person name="Hattori M."/>
            <person name="Ohkuma M."/>
        </authorList>
    </citation>
    <scope>NUCLEOTIDE SEQUENCE [LARGE SCALE GENOMIC DNA]</scope>
    <source>
        <strain evidence="1 2">JCM 9157</strain>
    </source>
</reference>
<keyword evidence="2" id="KW-1185">Reference proteome</keyword>
<evidence type="ECO:0000313" key="2">
    <source>
        <dbReference type="Proteomes" id="UP000018896"/>
    </source>
</evidence>
<dbReference type="EMBL" id="BAUV01000020">
    <property type="protein sequence ID" value="GAE35609.1"/>
    <property type="molecule type" value="Genomic_DNA"/>
</dbReference>
<proteinExistence type="predicted"/>
<comment type="caution">
    <text evidence="1">The sequence shown here is derived from an EMBL/GenBank/DDBJ whole genome shotgun (WGS) entry which is preliminary data.</text>
</comment>
<evidence type="ECO:0000313" key="1">
    <source>
        <dbReference type="EMBL" id="GAE35609.1"/>
    </source>
</evidence>
<dbReference type="AlphaFoldDB" id="W4QWB2"/>
<gene>
    <name evidence="1" type="ORF">JCM9157_2724</name>
</gene>
<accession>W4QWB2</accession>
<organism evidence="1 2">
    <name type="scientific">Halalkalibacter akibai (strain ATCC 43226 / DSM 21942 / CIP 109018 / JCM 9157 / 1139)</name>
    <name type="common">Bacillus akibai</name>
    <dbReference type="NCBI Taxonomy" id="1236973"/>
    <lineage>
        <taxon>Bacteria</taxon>
        <taxon>Bacillati</taxon>
        <taxon>Bacillota</taxon>
        <taxon>Bacilli</taxon>
        <taxon>Bacillales</taxon>
        <taxon>Bacillaceae</taxon>
        <taxon>Halalkalibacter</taxon>
    </lineage>
</organism>